<evidence type="ECO:0000256" key="1">
    <source>
        <dbReference type="ARBA" id="ARBA00022801"/>
    </source>
</evidence>
<evidence type="ECO:0000259" key="3">
    <source>
        <dbReference type="SMART" id="SM00642"/>
    </source>
</evidence>
<dbReference type="InterPro" id="IPR017853">
    <property type="entry name" value="GH"/>
</dbReference>
<keyword evidence="1 4" id="KW-0378">Hydrolase</keyword>
<feature type="domain" description="Glycosyl hydrolase family 13 catalytic" evidence="3">
    <location>
        <begin position="30"/>
        <end position="319"/>
    </location>
</feature>
<keyword evidence="2" id="KW-0326">Glycosidase</keyword>
<dbReference type="EMBL" id="JAQOMS010000002">
    <property type="protein sequence ID" value="MDC2887756.1"/>
    <property type="molecule type" value="Genomic_DNA"/>
</dbReference>
<protein>
    <submittedName>
        <fullName evidence="4">Alpha-amylase family glycosyl hydrolase</fullName>
    </submittedName>
</protein>
<dbReference type="InterPro" id="IPR045857">
    <property type="entry name" value="O16G_dom_2"/>
</dbReference>
<dbReference type="InterPro" id="IPR006047">
    <property type="entry name" value="GH13_cat_dom"/>
</dbReference>
<evidence type="ECO:0000313" key="5">
    <source>
        <dbReference type="Proteomes" id="UP001528411"/>
    </source>
</evidence>
<dbReference type="GO" id="GO:0016787">
    <property type="term" value="F:hydrolase activity"/>
    <property type="evidence" value="ECO:0007669"/>
    <property type="project" value="UniProtKB-KW"/>
</dbReference>
<dbReference type="Gene3D" id="3.20.20.80">
    <property type="entry name" value="Glycosidases"/>
    <property type="match status" value="1"/>
</dbReference>
<dbReference type="PANTHER" id="PTHR10357">
    <property type="entry name" value="ALPHA-AMYLASE FAMILY MEMBER"/>
    <property type="match status" value="1"/>
</dbReference>
<dbReference type="SMART" id="SM00642">
    <property type="entry name" value="Aamy"/>
    <property type="match status" value="1"/>
</dbReference>
<sequence length="320" mass="36754">MTYATQSETELNQILTNREKDWRIGAVVYQVLVDRFAPSSQLENKCGLYPEPKVLKRWNETPKHGHYLEQHKLWSHEIEFWGGDFESLTDKLDYIVQLGVDVLYLNPVHEAYTNHKYDSLDFKNISPEFGSKSDVKMLIDAVHQKGMKIVLDGVFNHMGQNAPVFQDAQDKPDSIYRDWFCFSDEYEVGYRSWDNATNLPELNLENEAVRSYVYLDDDSVVKSYLTDGVDGWRLDVAHDIGFNYLAELTSEAHKHKPGSLIIGEVWSYPQQWLGSVDGIMNLTMRHLIIQSVLGAIPANLANKQLNQMVVDSNYEGLLKS</sequence>
<dbReference type="Pfam" id="PF00128">
    <property type="entry name" value="Alpha-amylase"/>
    <property type="match status" value="1"/>
</dbReference>
<evidence type="ECO:0000313" key="4">
    <source>
        <dbReference type="EMBL" id="MDC2887756.1"/>
    </source>
</evidence>
<dbReference type="RefSeq" id="WP_272179553.1">
    <property type="nucleotide sequence ID" value="NZ_JAQOMS010000002.1"/>
</dbReference>
<proteinExistence type="predicted"/>
<dbReference type="Gene3D" id="3.90.400.10">
    <property type="entry name" value="Oligo-1,6-glucosidase, Domain 2"/>
    <property type="match status" value="1"/>
</dbReference>
<dbReference type="PANTHER" id="PTHR10357:SF210">
    <property type="entry name" value="MALTODEXTRIN GLUCOSIDASE"/>
    <property type="match status" value="1"/>
</dbReference>
<keyword evidence="5" id="KW-1185">Reference proteome</keyword>
<gene>
    <name evidence="4" type="ORF">PN838_01435</name>
</gene>
<name>A0ABT5F8K9_9GAMM</name>
<accession>A0ABT5F8K9</accession>
<reference evidence="4 5" key="1">
    <citation type="submission" date="2023-01" db="EMBL/GenBank/DDBJ databases">
        <title>Psychrosphaera sp. nov., isolated from marine algae.</title>
        <authorList>
            <person name="Bayburt H."/>
            <person name="Choi B.J."/>
            <person name="Kim J.M."/>
            <person name="Choi D.G."/>
            <person name="Jeon C.O."/>
        </authorList>
    </citation>
    <scope>NUCLEOTIDE SEQUENCE [LARGE SCALE GENOMIC DNA]</scope>
    <source>
        <strain evidence="4 5">G1-22</strain>
    </source>
</reference>
<organism evidence="4 5">
    <name type="scientific">Psychrosphaera algicola</name>
    <dbReference type="NCBI Taxonomy" id="3023714"/>
    <lineage>
        <taxon>Bacteria</taxon>
        <taxon>Pseudomonadati</taxon>
        <taxon>Pseudomonadota</taxon>
        <taxon>Gammaproteobacteria</taxon>
        <taxon>Alteromonadales</taxon>
        <taxon>Pseudoalteromonadaceae</taxon>
        <taxon>Psychrosphaera</taxon>
    </lineage>
</organism>
<evidence type="ECO:0000256" key="2">
    <source>
        <dbReference type="ARBA" id="ARBA00023295"/>
    </source>
</evidence>
<comment type="caution">
    <text evidence="4">The sequence shown here is derived from an EMBL/GenBank/DDBJ whole genome shotgun (WGS) entry which is preliminary data.</text>
</comment>
<dbReference type="Proteomes" id="UP001528411">
    <property type="component" value="Unassembled WGS sequence"/>
</dbReference>
<dbReference type="SUPFAM" id="SSF51445">
    <property type="entry name" value="(Trans)glycosidases"/>
    <property type="match status" value="1"/>
</dbReference>